<evidence type="ECO:0000313" key="2">
    <source>
        <dbReference type="EMBL" id="KAG5164404.1"/>
    </source>
</evidence>
<feature type="compositionally biased region" description="Polar residues" evidence="1">
    <location>
        <begin position="197"/>
        <end position="214"/>
    </location>
</feature>
<feature type="compositionally biased region" description="Low complexity" evidence="1">
    <location>
        <begin position="219"/>
        <end position="236"/>
    </location>
</feature>
<evidence type="ECO:0000256" key="1">
    <source>
        <dbReference type="SAM" id="MobiDB-lite"/>
    </source>
</evidence>
<dbReference type="EMBL" id="JAFIQS010000012">
    <property type="protein sequence ID" value="KAG5164404.1"/>
    <property type="molecule type" value="Genomic_DNA"/>
</dbReference>
<proteinExistence type="predicted"/>
<sequence length="432" mass="46066">MSSIHPRGVSGAQNSMNSQNQRASSSARSGQLEQSSSAASDLWFYNQQNSPKGAQQPATSSSMIPPTSSYYNPDDIHQNENQGQYQQWLDSFHGGSQQQQQQPQQVEYSSSYRRPTAPAPTVHQSGQSSFNFMQGQYASGSMNQYAASTPDTVTQGAVSGTSTYQSQSSDIYSAFYPEMLSMSNNSSAPSPENAHSYHTSTTPESAVHSYSNTPDPVYQQQQFSQQQQPSHLSSGQIEQKPSQSSQFLVPQTARYLPSQRNRSDFGTPVSNSNASSHASSLSPPPNIWTNESIYSTKKADTSSAGHQSQQSKIRDNQVSAGKAGPSQINRVIPSSAKRPDGSAKTASPPRPGAAAATTTAAAGAKRKRAKRDDHTEWSNNQGSRYAAEDASDSESDDDDDGTGLGMSGAIGVGLGGLGVVGKGGKKEVRSRL</sequence>
<gene>
    <name evidence="2" type="ORF">JR316_010910</name>
</gene>
<feature type="region of interest" description="Disordered" evidence="1">
    <location>
        <begin position="183"/>
        <end position="432"/>
    </location>
</feature>
<feature type="compositionally biased region" description="Low complexity" evidence="1">
    <location>
        <begin position="12"/>
        <end position="29"/>
    </location>
</feature>
<organism evidence="2">
    <name type="scientific">Psilocybe cubensis</name>
    <name type="common">Psychedelic mushroom</name>
    <name type="synonym">Stropharia cubensis</name>
    <dbReference type="NCBI Taxonomy" id="181762"/>
    <lineage>
        <taxon>Eukaryota</taxon>
        <taxon>Fungi</taxon>
        <taxon>Dikarya</taxon>
        <taxon>Basidiomycota</taxon>
        <taxon>Agaricomycotina</taxon>
        <taxon>Agaricomycetes</taxon>
        <taxon>Agaricomycetidae</taxon>
        <taxon>Agaricales</taxon>
        <taxon>Agaricineae</taxon>
        <taxon>Strophariaceae</taxon>
        <taxon>Psilocybe</taxon>
    </lineage>
</organism>
<feature type="compositionally biased region" description="Low complexity" evidence="1">
    <location>
        <begin position="352"/>
        <end position="363"/>
    </location>
</feature>
<dbReference type="AlphaFoldDB" id="A0A8H8CGX4"/>
<comment type="caution">
    <text evidence="2">The sequence shown here is derived from an EMBL/GenBank/DDBJ whole genome shotgun (WGS) entry which is preliminary data.</text>
</comment>
<feature type="compositionally biased region" description="Polar residues" evidence="1">
    <location>
        <begin position="237"/>
        <end position="249"/>
    </location>
</feature>
<feature type="compositionally biased region" description="Polar residues" evidence="1">
    <location>
        <begin position="79"/>
        <end position="89"/>
    </location>
</feature>
<feature type="compositionally biased region" description="Gly residues" evidence="1">
    <location>
        <begin position="402"/>
        <end position="422"/>
    </location>
</feature>
<feature type="compositionally biased region" description="Polar residues" evidence="1">
    <location>
        <begin position="31"/>
        <end position="71"/>
    </location>
</feature>
<name>A0A8H8CGX4_PSICU</name>
<feature type="compositionally biased region" description="Acidic residues" evidence="1">
    <location>
        <begin position="389"/>
        <end position="401"/>
    </location>
</feature>
<protein>
    <submittedName>
        <fullName evidence="2">Uncharacterized protein</fullName>
    </submittedName>
</protein>
<feature type="compositionally biased region" description="Low complexity" evidence="1">
    <location>
        <begin position="183"/>
        <end position="196"/>
    </location>
</feature>
<reference evidence="2" key="1">
    <citation type="submission" date="2021-02" db="EMBL/GenBank/DDBJ databases">
        <title>Psilocybe cubensis genome.</title>
        <authorList>
            <person name="Mckernan K.J."/>
            <person name="Crawford S."/>
            <person name="Trippe A."/>
            <person name="Kane L.T."/>
            <person name="Mclaughlin S."/>
        </authorList>
    </citation>
    <scope>NUCLEOTIDE SEQUENCE [LARGE SCALE GENOMIC DNA]</scope>
    <source>
        <strain evidence="2">MGC-MH-2018</strain>
    </source>
</reference>
<feature type="compositionally biased region" description="Polar residues" evidence="1">
    <location>
        <begin position="287"/>
        <end position="319"/>
    </location>
</feature>
<feature type="region of interest" description="Disordered" evidence="1">
    <location>
        <begin position="1"/>
        <end position="128"/>
    </location>
</feature>
<accession>A0A8H8CGX4</accession>
<feature type="compositionally biased region" description="Low complexity" evidence="1">
    <location>
        <begin position="270"/>
        <end position="281"/>
    </location>
</feature>